<evidence type="ECO:0000313" key="2">
    <source>
        <dbReference type="EMBL" id="MCL7033944.1"/>
    </source>
</evidence>
<keyword evidence="1" id="KW-0472">Membrane</keyword>
<sequence length="74" mass="8111">MVDDCRPLGFLLGLPFALLSSVLSLIALIVWIFGSIVSCICPCCKCCVGLLDLTMTIAKLPVEVIRWFISRIPL</sequence>
<dbReference type="PANTHER" id="PTHR33834:SF4">
    <property type="entry name" value="SIGNALING PEPTIDE TAXIMIN 2"/>
    <property type="match status" value="1"/>
</dbReference>
<accession>A0AA41SDZ7</accession>
<keyword evidence="3" id="KW-1185">Reference proteome</keyword>
<dbReference type="Proteomes" id="UP001177140">
    <property type="component" value="Unassembled WGS sequence"/>
</dbReference>
<dbReference type="PANTHER" id="PTHR33834">
    <property type="entry name" value="SIGNALING PEPTIDE TAXIMIN 2"/>
    <property type="match status" value="1"/>
</dbReference>
<organism evidence="2 3">
    <name type="scientific">Papaver nudicaule</name>
    <name type="common">Iceland poppy</name>
    <dbReference type="NCBI Taxonomy" id="74823"/>
    <lineage>
        <taxon>Eukaryota</taxon>
        <taxon>Viridiplantae</taxon>
        <taxon>Streptophyta</taxon>
        <taxon>Embryophyta</taxon>
        <taxon>Tracheophyta</taxon>
        <taxon>Spermatophyta</taxon>
        <taxon>Magnoliopsida</taxon>
        <taxon>Ranunculales</taxon>
        <taxon>Papaveraceae</taxon>
        <taxon>Papaveroideae</taxon>
        <taxon>Papaver</taxon>
    </lineage>
</organism>
<feature type="transmembrane region" description="Helical" evidence="1">
    <location>
        <begin position="12"/>
        <end position="34"/>
    </location>
</feature>
<name>A0AA41SDZ7_PAPNU</name>
<keyword evidence="1" id="KW-1133">Transmembrane helix</keyword>
<comment type="caution">
    <text evidence="2">The sequence shown here is derived from an EMBL/GenBank/DDBJ whole genome shotgun (WGS) entry which is preliminary data.</text>
</comment>
<dbReference type="EMBL" id="JAJJMA010140223">
    <property type="protein sequence ID" value="MCL7033944.1"/>
    <property type="molecule type" value="Genomic_DNA"/>
</dbReference>
<evidence type="ECO:0000256" key="1">
    <source>
        <dbReference type="SAM" id="Phobius"/>
    </source>
</evidence>
<dbReference type="InterPro" id="IPR055283">
    <property type="entry name" value="TAXIMIN_1/2"/>
</dbReference>
<keyword evidence="1" id="KW-0812">Transmembrane</keyword>
<dbReference type="AlphaFoldDB" id="A0AA41SDZ7"/>
<protein>
    <submittedName>
        <fullName evidence="2">Uncharacterized protein</fullName>
    </submittedName>
</protein>
<gene>
    <name evidence="2" type="ORF">MKW94_024382</name>
</gene>
<proteinExistence type="predicted"/>
<evidence type="ECO:0000313" key="3">
    <source>
        <dbReference type="Proteomes" id="UP001177140"/>
    </source>
</evidence>
<reference evidence="2" key="1">
    <citation type="submission" date="2022-03" db="EMBL/GenBank/DDBJ databases">
        <title>A functionally conserved STORR gene fusion in Papaver species that diverged 16.8 million years ago.</title>
        <authorList>
            <person name="Catania T."/>
        </authorList>
    </citation>
    <scope>NUCLEOTIDE SEQUENCE</scope>
    <source>
        <strain evidence="2">S-191538</strain>
    </source>
</reference>